<feature type="region of interest" description="Disordered" evidence="1">
    <location>
        <begin position="1"/>
        <end position="25"/>
    </location>
</feature>
<evidence type="ECO:0000313" key="2">
    <source>
        <dbReference type="EMBL" id="GKZ28174.1"/>
    </source>
</evidence>
<accession>A0A9W6DSP3</accession>
<sequence>MGHPSWNQKPIPPKVPRDTELKPSTAQVGWTTNLLHKKNEKAHYIVREAFEPVFLKAELGPAIYKYATSDGQAIAET</sequence>
<proteinExistence type="predicted"/>
<evidence type="ECO:0000313" key="3">
    <source>
        <dbReference type="Proteomes" id="UP001143548"/>
    </source>
</evidence>
<dbReference type="AlphaFoldDB" id="A0A9W6DSP3"/>
<gene>
    <name evidence="2" type="ORF">AbraCBS73388_000772</name>
</gene>
<name>A0A9W6DSP3_9EURO</name>
<protein>
    <submittedName>
        <fullName evidence="2">Uncharacterized protein</fullName>
    </submittedName>
</protein>
<dbReference type="Proteomes" id="UP001143548">
    <property type="component" value="Unassembled WGS sequence"/>
</dbReference>
<reference evidence="2" key="1">
    <citation type="submission" date="2022-07" db="EMBL/GenBank/DDBJ databases">
        <title>Taxonomy of Aspergillus series Nigri: significant species reduction supported by multi-species coalescent approaches.</title>
        <authorList>
            <person name="Bian C."/>
            <person name="Kusuya Y."/>
            <person name="Sklenar F."/>
            <person name="D'hooge E."/>
            <person name="Yaguchi T."/>
            <person name="Takahashi H."/>
            <person name="Hubka V."/>
        </authorList>
    </citation>
    <scope>NUCLEOTIDE SEQUENCE</scope>
    <source>
        <strain evidence="2">CBS 733.88</strain>
    </source>
</reference>
<dbReference type="EMBL" id="BROQ01001070">
    <property type="protein sequence ID" value="GKZ28174.1"/>
    <property type="molecule type" value="Genomic_DNA"/>
</dbReference>
<evidence type="ECO:0000256" key="1">
    <source>
        <dbReference type="SAM" id="MobiDB-lite"/>
    </source>
</evidence>
<organism evidence="2 3">
    <name type="scientific">Aspergillus brasiliensis</name>
    <dbReference type="NCBI Taxonomy" id="319629"/>
    <lineage>
        <taxon>Eukaryota</taxon>
        <taxon>Fungi</taxon>
        <taxon>Dikarya</taxon>
        <taxon>Ascomycota</taxon>
        <taxon>Pezizomycotina</taxon>
        <taxon>Eurotiomycetes</taxon>
        <taxon>Eurotiomycetidae</taxon>
        <taxon>Eurotiales</taxon>
        <taxon>Aspergillaceae</taxon>
        <taxon>Aspergillus</taxon>
        <taxon>Aspergillus subgen. Circumdati</taxon>
    </lineage>
</organism>
<feature type="non-terminal residue" evidence="2">
    <location>
        <position position="77"/>
    </location>
</feature>
<comment type="caution">
    <text evidence="2">The sequence shown here is derived from an EMBL/GenBank/DDBJ whole genome shotgun (WGS) entry which is preliminary data.</text>
</comment>